<evidence type="ECO:0000256" key="2">
    <source>
        <dbReference type="ARBA" id="ARBA00023315"/>
    </source>
</evidence>
<evidence type="ECO:0000313" key="5">
    <source>
        <dbReference type="Proteomes" id="UP000219440"/>
    </source>
</evidence>
<dbReference type="OrthoDB" id="1821130at2"/>
<name>A0A2C8ZT97_9MICO</name>
<dbReference type="PROSITE" id="PS51186">
    <property type="entry name" value="GNAT"/>
    <property type="match status" value="1"/>
</dbReference>
<proteinExistence type="predicted"/>
<dbReference type="PANTHER" id="PTHR43877">
    <property type="entry name" value="AMINOALKYLPHOSPHONATE N-ACETYLTRANSFERASE-RELATED-RELATED"/>
    <property type="match status" value="1"/>
</dbReference>
<dbReference type="Proteomes" id="UP000219440">
    <property type="component" value="Unassembled WGS sequence"/>
</dbReference>
<dbReference type="InterPro" id="IPR050832">
    <property type="entry name" value="Bact_Acetyltransf"/>
</dbReference>
<dbReference type="RefSeq" id="WP_097060972.1">
    <property type="nucleotide sequence ID" value="NZ_BMLC01000005.1"/>
</dbReference>
<keyword evidence="5" id="KW-1185">Reference proteome</keyword>
<sequence>MQIRDLTSANIGAATSLWVRARLTRPWNPPELDLQRALDGVTSTVLGGFDNDRLIGTVMVGHDGHRGWVYYLAVEENRRGTGLGAQLMSAAENWLREHGAVKVHLMVRSTNEAVLGFYEHLGYEDANVQVRSKRLT</sequence>
<accession>A0A2C8ZT97</accession>
<dbReference type="Gene3D" id="3.40.630.30">
    <property type="match status" value="1"/>
</dbReference>
<evidence type="ECO:0000313" key="4">
    <source>
        <dbReference type="EMBL" id="SOE68828.1"/>
    </source>
</evidence>
<protein>
    <submittedName>
        <fullName evidence="4">Acetyltransferase (GNAT) family protein</fullName>
    </submittedName>
</protein>
<keyword evidence="2" id="KW-0012">Acyltransferase</keyword>
<dbReference type="InterPro" id="IPR000182">
    <property type="entry name" value="GNAT_dom"/>
</dbReference>
<dbReference type="SUPFAM" id="SSF55729">
    <property type="entry name" value="Acyl-CoA N-acyltransferases (Nat)"/>
    <property type="match status" value="1"/>
</dbReference>
<organism evidence="4 5">
    <name type="scientific">Salinibacterium xinjiangense</name>
    <dbReference type="NCBI Taxonomy" id="386302"/>
    <lineage>
        <taxon>Bacteria</taxon>
        <taxon>Bacillati</taxon>
        <taxon>Actinomycetota</taxon>
        <taxon>Actinomycetes</taxon>
        <taxon>Micrococcales</taxon>
        <taxon>Microbacteriaceae</taxon>
        <taxon>Salinibacterium</taxon>
    </lineage>
</organism>
<dbReference type="PANTHER" id="PTHR43877:SF2">
    <property type="entry name" value="AMINOALKYLPHOSPHONATE N-ACETYLTRANSFERASE-RELATED"/>
    <property type="match status" value="1"/>
</dbReference>
<dbReference type="CDD" id="cd04301">
    <property type="entry name" value="NAT_SF"/>
    <property type="match status" value="1"/>
</dbReference>
<gene>
    <name evidence="4" type="ORF">SAMN06296378_1846</name>
</gene>
<dbReference type="InterPro" id="IPR016181">
    <property type="entry name" value="Acyl_CoA_acyltransferase"/>
</dbReference>
<dbReference type="Pfam" id="PF00583">
    <property type="entry name" value="Acetyltransf_1"/>
    <property type="match status" value="1"/>
</dbReference>
<dbReference type="AlphaFoldDB" id="A0A2C8ZT97"/>
<dbReference type="GO" id="GO:0016747">
    <property type="term" value="F:acyltransferase activity, transferring groups other than amino-acyl groups"/>
    <property type="evidence" value="ECO:0007669"/>
    <property type="project" value="InterPro"/>
</dbReference>
<evidence type="ECO:0000256" key="1">
    <source>
        <dbReference type="ARBA" id="ARBA00022679"/>
    </source>
</evidence>
<evidence type="ECO:0000259" key="3">
    <source>
        <dbReference type="PROSITE" id="PS51186"/>
    </source>
</evidence>
<dbReference type="EMBL" id="OCST01000004">
    <property type="protein sequence ID" value="SOE68828.1"/>
    <property type="molecule type" value="Genomic_DNA"/>
</dbReference>
<dbReference type="NCBIfam" id="NF002959">
    <property type="entry name" value="PRK03624.1"/>
    <property type="match status" value="1"/>
</dbReference>
<keyword evidence="1 4" id="KW-0808">Transferase</keyword>
<feature type="domain" description="N-acetyltransferase" evidence="3">
    <location>
        <begin position="1"/>
        <end position="136"/>
    </location>
</feature>
<reference evidence="4 5" key="1">
    <citation type="submission" date="2017-09" db="EMBL/GenBank/DDBJ databases">
        <authorList>
            <person name="Ehlers B."/>
            <person name="Leendertz F.H."/>
        </authorList>
    </citation>
    <scope>NUCLEOTIDE SEQUENCE [LARGE SCALE GENOMIC DNA]</scope>
    <source>
        <strain evidence="4 5">CGMCC 1.05381</strain>
    </source>
</reference>